<name>D6U1I1_KTERA</name>
<dbReference type="InParanoid" id="D6U1I1"/>
<sequence length="155" mass="17542">MSLLRICYQHCYFSCSLALFLMLSLLRAASRLNRSRLASPSTTLSYLIGIGSGKISFEASLQAKICYNFVVKSPAICYYERVQGVLIKERGTIHEKHILLYEVVQPFRDKSVSNTRVRHPYIRLSTSDNSARLITFVPRGSTSTKGIQLFLAMQL</sequence>
<protein>
    <submittedName>
        <fullName evidence="1">Uncharacterized protein</fullName>
    </submittedName>
</protein>
<evidence type="ECO:0000313" key="2">
    <source>
        <dbReference type="Proteomes" id="UP000004508"/>
    </source>
</evidence>
<dbReference type="EMBL" id="ADVG01000004">
    <property type="protein sequence ID" value="EFH82625.1"/>
    <property type="molecule type" value="Genomic_DNA"/>
</dbReference>
<dbReference type="AlphaFoldDB" id="D6U1I1"/>
<dbReference type="Proteomes" id="UP000004508">
    <property type="component" value="Unassembled WGS sequence"/>
</dbReference>
<evidence type="ECO:0000313" key="1">
    <source>
        <dbReference type="EMBL" id="EFH82625.1"/>
    </source>
</evidence>
<comment type="caution">
    <text evidence="1">The sequence shown here is derived from an EMBL/GenBank/DDBJ whole genome shotgun (WGS) entry which is preliminary data.</text>
</comment>
<proteinExistence type="predicted"/>
<keyword evidence="2" id="KW-1185">Reference proteome</keyword>
<organism evidence="1 2">
    <name type="scientific">Ktedonobacter racemifer DSM 44963</name>
    <dbReference type="NCBI Taxonomy" id="485913"/>
    <lineage>
        <taxon>Bacteria</taxon>
        <taxon>Bacillati</taxon>
        <taxon>Chloroflexota</taxon>
        <taxon>Ktedonobacteria</taxon>
        <taxon>Ktedonobacterales</taxon>
        <taxon>Ktedonobacteraceae</taxon>
        <taxon>Ktedonobacter</taxon>
    </lineage>
</organism>
<gene>
    <name evidence="1" type="ORF">Krac_3458</name>
</gene>
<dbReference type="STRING" id="485913.Krac_3458"/>
<reference evidence="1 2" key="1">
    <citation type="journal article" date="2011" name="Stand. Genomic Sci.">
        <title>Non-contiguous finished genome sequence and contextual data of the filamentous soil bacterium Ktedonobacter racemifer type strain (SOSP1-21).</title>
        <authorList>
            <person name="Chang Y.J."/>
            <person name="Land M."/>
            <person name="Hauser L."/>
            <person name="Chertkov O."/>
            <person name="Del Rio T.G."/>
            <person name="Nolan M."/>
            <person name="Copeland A."/>
            <person name="Tice H."/>
            <person name="Cheng J.F."/>
            <person name="Lucas S."/>
            <person name="Han C."/>
            <person name="Goodwin L."/>
            <person name="Pitluck S."/>
            <person name="Ivanova N."/>
            <person name="Ovchinikova G."/>
            <person name="Pati A."/>
            <person name="Chen A."/>
            <person name="Palaniappan K."/>
            <person name="Mavromatis K."/>
            <person name="Liolios K."/>
            <person name="Brettin T."/>
            <person name="Fiebig A."/>
            <person name="Rohde M."/>
            <person name="Abt B."/>
            <person name="Goker M."/>
            <person name="Detter J.C."/>
            <person name="Woyke T."/>
            <person name="Bristow J."/>
            <person name="Eisen J.A."/>
            <person name="Markowitz V."/>
            <person name="Hugenholtz P."/>
            <person name="Kyrpides N.C."/>
            <person name="Klenk H.P."/>
            <person name="Lapidus A."/>
        </authorList>
    </citation>
    <scope>NUCLEOTIDE SEQUENCE [LARGE SCALE GENOMIC DNA]</scope>
    <source>
        <strain evidence="2">DSM 44963</strain>
    </source>
</reference>
<accession>D6U1I1</accession>